<evidence type="ECO:0000313" key="1">
    <source>
        <dbReference type="EMBL" id="MCM6779097.1"/>
    </source>
</evidence>
<proteinExistence type="predicted"/>
<reference evidence="1" key="1">
    <citation type="submission" date="2022-06" db="EMBL/GenBank/DDBJ databases">
        <title>Novel species in genus nocardia.</title>
        <authorList>
            <person name="Li F."/>
        </authorList>
    </citation>
    <scope>NUCLEOTIDE SEQUENCE</scope>
    <source>
        <strain evidence="1">CDC141</strain>
    </source>
</reference>
<dbReference type="AlphaFoldDB" id="A0A9X2EDU0"/>
<comment type="caution">
    <text evidence="1">The sequence shown here is derived from an EMBL/GenBank/DDBJ whole genome shotgun (WGS) entry which is preliminary data.</text>
</comment>
<name>A0A9X2EDU0_9NOCA</name>
<keyword evidence="2" id="KW-1185">Reference proteome</keyword>
<sequence>MRSIQYEDSRGRPQRLTYTQWRYLDEVDRRGRLEYGWGGYTSTLTVRLLRERGLITVADRWQRTESGGLVLRWEISGLTKLGARVHAKANEHPERP</sequence>
<evidence type="ECO:0008006" key="3">
    <source>
        <dbReference type="Google" id="ProtNLM"/>
    </source>
</evidence>
<dbReference type="RefSeq" id="WP_251919023.1">
    <property type="nucleotide sequence ID" value="NZ_JAMRXG010000048.1"/>
</dbReference>
<organism evidence="1 2">
    <name type="scientific">Nocardia pulmonis</name>
    <dbReference type="NCBI Taxonomy" id="2951408"/>
    <lineage>
        <taxon>Bacteria</taxon>
        <taxon>Bacillati</taxon>
        <taxon>Actinomycetota</taxon>
        <taxon>Actinomycetes</taxon>
        <taxon>Mycobacteriales</taxon>
        <taxon>Nocardiaceae</taxon>
        <taxon>Nocardia</taxon>
    </lineage>
</organism>
<dbReference type="Proteomes" id="UP001139157">
    <property type="component" value="Unassembled WGS sequence"/>
</dbReference>
<gene>
    <name evidence="1" type="ORF">NDR86_37055</name>
</gene>
<protein>
    <recommendedName>
        <fullName evidence="3">Helix-turn-helix protein</fullName>
    </recommendedName>
</protein>
<accession>A0A9X2EDU0</accession>
<dbReference type="EMBL" id="JAMRXG010000048">
    <property type="protein sequence ID" value="MCM6779097.1"/>
    <property type="molecule type" value="Genomic_DNA"/>
</dbReference>
<evidence type="ECO:0000313" key="2">
    <source>
        <dbReference type="Proteomes" id="UP001139157"/>
    </source>
</evidence>